<dbReference type="Pfam" id="PF07331">
    <property type="entry name" value="TctB"/>
    <property type="match status" value="1"/>
</dbReference>
<dbReference type="EMBL" id="VINQ01000012">
    <property type="protein sequence ID" value="KAA0912614.1"/>
    <property type="molecule type" value="Genomic_DNA"/>
</dbReference>
<evidence type="ECO:0000259" key="2">
    <source>
        <dbReference type="Pfam" id="PF07331"/>
    </source>
</evidence>
<dbReference type="RefSeq" id="WP_111362424.1">
    <property type="nucleotide sequence ID" value="NZ_VINQ01000012.1"/>
</dbReference>
<keyword evidence="1" id="KW-1133">Transmembrane helix</keyword>
<feature type="transmembrane region" description="Helical" evidence="1">
    <location>
        <begin position="84"/>
        <end position="110"/>
    </location>
</feature>
<keyword evidence="1" id="KW-0812">Transmembrane</keyword>
<dbReference type="AlphaFoldDB" id="A0A5A9Z641"/>
<comment type="caution">
    <text evidence="3">The sequence shown here is derived from an EMBL/GenBank/DDBJ whole genome shotgun (WGS) entry which is preliminary data.</text>
</comment>
<dbReference type="Proteomes" id="UP000325291">
    <property type="component" value="Unassembled WGS sequence"/>
</dbReference>
<dbReference type="InterPro" id="IPR009936">
    <property type="entry name" value="DUF1468"/>
</dbReference>
<name>A0A5A9Z641_9RHOB</name>
<evidence type="ECO:0000256" key="1">
    <source>
        <dbReference type="SAM" id="Phobius"/>
    </source>
</evidence>
<keyword evidence="4" id="KW-1185">Reference proteome</keyword>
<sequence>MTEEERRFKGPVRGQSLFAIIFVVASLLLLSQLGNETRWAKGTQLFAQPRFWPAVAVGGMVLFGLLHLWALPRKRLRHADLVEWRIWFFALEWVLWFLAYVMVVPVLGYLPSTLIFVPLLAWRVGYRGPRMLWISAGFAVAVVIVFKTFLQVRIPGGAVYEYLPGALRSFLILNF</sequence>
<feature type="domain" description="DUF1468" evidence="2">
    <location>
        <begin position="18"/>
        <end position="155"/>
    </location>
</feature>
<gene>
    <name evidence="3" type="ORF">FLO80_14575</name>
</gene>
<organism evidence="3 4">
    <name type="scientific">Aquicoccus porphyridii</name>
    <dbReference type="NCBI Taxonomy" id="1852029"/>
    <lineage>
        <taxon>Bacteria</taxon>
        <taxon>Pseudomonadati</taxon>
        <taxon>Pseudomonadota</taxon>
        <taxon>Alphaproteobacteria</taxon>
        <taxon>Rhodobacterales</taxon>
        <taxon>Paracoccaceae</taxon>
        <taxon>Aquicoccus</taxon>
    </lineage>
</organism>
<feature type="transmembrane region" description="Helical" evidence="1">
    <location>
        <begin position="12"/>
        <end position="31"/>
    </location>
</feature>
<protein>
    <submittedName>
        <fullName evidence="3">Tripartite tricarboxylate transporter TctB family protein</fullName>
    </submittedName>
</protein>
<evidence type="ECO:0000313" key="3">
    <source>
        <dbReference type="EMBL" id="KAA0912614.1"/>
    </source>
</evidence>
<evidence type="ECO:0000313" key="4">
    <source>
        <dbReference type="Proteomes" id="UP000325291"/>
    </source>
</evidence>
<keyword evidence="1" id="KW-0472">Membrane</keyword>
<proteinExistence type="predicted"/>
<accession>A0A5A9Z641</accession>
<reference evidence="3 4" key="1">
    <citation type="submission" date="2019-07" db="EMBL/GenBank/DDBJ databases">
        <title>Aquicoccus porphyridii gen. nov., sp. nov., isolated from a small marine red alga, Porphyridium marinum.</title>
        <authorList>
            <person name="Liu L."/>
        </authorList>
    </citation>
    <scope>NUCLEOTIDE SEQUENCE [LARGE SCALE GENOMIC DNA]</scope>
    <source>
        <strain evidence="3 4">L1 8-17</strain>
    </source>
</reference>
<feature type="transmembrane region" description="Helical" evidence="1">
    <location>
        <begin position="51"/>
        <end position="72"/>
    </location>
</feature>
<feature type="transmembrane region" description="Helical" evidence="1">
    <location>
        <begin position="130"/>
        <end position="150"/>
    </location>
</feature>